<dbReference type="PANTHER" id="PTHR33778">
    <property type="entry name" value="PROTEIN MGTC"/>
    <property type="match status" value="1"/>
</dbReference>
<evidence type="ECO:0000256" key="2">
    <source>
        <dbReference type="ARBA" id="ARBA00009298"/>
    </source>
</evidence>
<dbReference type="HOGENOM" id="CLU_079292_0_0_10"/>
<dbReference type="OrthoDB" id="9811198at2"/>
<organism evidence="9 10">
    <name type="scientific">Leadbetterella byssophila (strain DSM 17132 / JCM 16389 / KACC 11308 / NBRC 106382 / 4M15)</name>
    <dbReference type="NCBI Taxonomy" id="649349"/>
    <lineage>
        <taxon>Bacteria</taxon>
        <taxon>Pseudomonadati</taxon>
        <taxon>Bacteroidota</taxon>
        <taxon>Cytophagia</taxon>
        <taxon>Cytophagales</taxon>
        <taxon>Leadbetterellaceae</taxon>
        <taxon>Leadbetterella</taxon>
    </lineage>
</organism>
<dbReference type="AlphaFoldDB" id="E4RTN6"/>
<dbReference type="PANTHER" id="PTHR33778:SF1">
    <property type="entry name" value="MAGNESIUM TRANSPORTER YHID-RELATED"/>
    <property type="match status" value="1"/>
</dbReference>
<dbReference type="InterPro" id="IPR003416">
    <property type="entry name" value="MgtC/SapB/SrpB/YhiD_fam"/>
</dbReference>
<evidence type="ECO:0000256" key="6">
    <source>
        <dbReference type="ARBA" id="ARBA00023136"/>
    </source>
</evidence>
<keyword evidence="4 7" id="KW-0812">Transmembrane</keyword>
<evidence type="ECO:0000256" key="3">
    <source>
        <dbReference type="ARBA" id="ARBA00022475"/>
    </source>
</evidence>
<dbReference type="Proteomes" id="UP000007435">
    <property type="component" value="Chromosome"/>
</dbReference>
<feature type="transmembrane region" description="Helical" evidence="7">
    <location>
        <begin position="95"/>
        <end position="124"/>
    </location>
</feature>
<evidence type="ECO:0000313" key="10">
    <source>
        <dbReference type="Proteomes" id="UP000007435"/>
    </source>
</evidence>
<dbReference type="KEGG" id="lby:Lbys_1173"/>
<feature type="transmembrane region" description="Helical" evidence="7">
    <location>
        <begin position="63"/>
        <end position="83"/>
    </location>
</feature>
<gene>
    <name evidence="9" type="ordered locus">Lbys_1173</name>
</gene>
<protein>
    <submittedName>
        <fullName evidence="9">MgtC/SapB transporter</fullName>
    </submittedName>
</protein>
<accession>E4RTN6</accession>
<keyword evidence="6 7" id="KW-0472">Membrane</keyword>
<name>E4RTN6_LEAB4</name>
<reference evidence="9 10" key="2">
    <citation type="journal article" date="2011" name="Stand. Genomic Sci.">
        <title>Complete genome sequence of Leadbetterella byssophila type strain (4M15).</title>
        <authorList>
            <person name="Abt B."/>
            <person name="Teshima H."/>
            <person name="Lucas S."/>
            <person name="Lapidus A."/>
            <person name="Del Rio T.G."/>
            <person name="Nolan M."/>
            <person name="Tice H."/>
            <person name="Cheng J.F."/>
            <person name="Pitluck S."/>
            <person name="Liolios K."/>
            <person name="Pagani I."/>
            <person name="Ivanova N."/>
            <person name="Mavromatis K."/>
            <person name="Pati A."/>
            <person name="Tapia R."/>
            <person name="Han C."/>
            <person name="Goodwin L."/>
            <person name="Chen A."/>
            <person name="Palaniappan K."/>
            <person name="Land M."/>
            <person name="Hauser L."/>
            <person name="Chang Y.J."/>
            <person name="Jeffries C.D."/>
            <person name="Rohde M."/>
            <person name="Goker M."/>
            <person name="Tindall B.J."/>
            <person name="Detter J.C."/>
            <person name="Woyke T."/>
            <person name="Bristow J."/>
            <person name="Eisen J.A."/>
            <person name="Markowitz V."/>
            <person name="Hugenholtz P."/>
            <person name="Klenk H.P."/>
            <person name="Kyrpides N.C."/>
        </authorList>
    </citation>
    <scope>NUCLEOTIDE SEQUENCE [LARGE SCALE GENOMIC DNA]</scope>
    <source>
        <strain evidence="10">DSM 17132 / JCM 16389 / KACC 11308 / NBRC 106382 / 4M15</strain>
    </source>
</reference>
<comment type="subcellular location">
    <subcellularLocation>
        <location evidence="1">Cell membrane</location>
        <topology evidence="1">Multi-pass membrane protein</topology>
    </subcellularLocation>
</comment>
<evidence type="ECO:0000256" key="1">
    <source>
        <dbReference type="ARBA" id="ARBA00004651"/>
    </source>
</evidence>
<dbReference type="STRING" id="649349.Lbys_1173"/>
<dbReference type="InterPro" id="IPR049177">
    <property type="entry name" value="MgtC_SapB_SrpB_YhiD_N"/>
</dbReference>
<sequence length="210" mass="23223">MDSALTQDTVRVLLSVIIGLIIGAEREYWNKSAGLRTFILVSFGACLFTLLSEKMGVQSPERIASNIVTGIGFLGAGVIWQASNRISGITTATSIWATASLGLCVGIGEIKLAFLGTFIVLFTLRTLSYVEEWFDALHKIREYELTFHKTYTPAHVRAWLEEFGLKGVLIGEVGEGDLSRYTFRVTGKSASHAAFTMALRTHSKCRDYRF</sequence>
<comment type="similarity">
    <text evidence="2">Belongs to the MgtC/SapB family.</text>
</comment>
<evidence type="ECO:0000259" key="8">
    <source>
        <dbReference type="Pfam" id="PF02308"/>
    </source>
</evidence>
<evidence type="ECO:0000313" key="9">
    <source>
        <dbReference type="EMBL" id="ADQ16893.1"/>
    </source>
</evidence>
<keyword evidence="3" id="KW-1003">Cell membrane</keyword>
<evidence type="ECO:0000256" key="7">
    <source>
        <dbReference type="SAM" id="Phobius"/>
    </source>
</evidence>
<keyword evidence="5 7" id="KW-1133">Transmembrane helix</keyword>
<dbReference type="GO" id="GO:0005886">
    <property type="term" value="C:plasma membrane"/>
    <property type="evidence" value="ECO:0007669"/>
    <property type="project" value="UniProtKB-SubCell"/>
</dbReference>
<dbReference type="RefSeq" id="WP_013407943.1">
    <property type="nucleotide sequence ID" value="NC_014655.1"/>
</dbReference>
<feature type="domain" description="MgtC/SapB/SrpB/YhiD N-terminal" evidence="8">
    <location>
        <begin position="13"/>
        <end position="132"/>
    </location>
</feature>
<feature type="transmembrane region" description="Helical" evidence="7">
    <location>
        <begin position="12"/>
        <end position="29"/>
    </location>
</feature>
<evidence type="ECO:0000256" key="5">
    <source>
        <dbReference type="ARBA" id="ARBA00022989"/>
    </source>
</evidence>
<dbReference type="eggNOG" id="COG1285">
    <property type="taxonomic scope" value="Bacteria"/>
</dbReference>
<dbReference type="PRINTS" id="PR01837">
    <property type="entry name" value="MGTCSAPBPROT"/>
</dbReference>
<dbReference type="EMBL" id="CP002305">
    <property type="protein sequence ID" value="ADQ16893.1"/>
    <property type="molecule type" value="Genomic_DNA"/>
</dbReference>
<dbReference type="Pfam" id="PF02308">
    <property type="entry name" value="MgtC"/>
    <property type="match status" value="1"/>
</dbReference>
<feature type="transmembrane region" description="Helical" evidence="7">
    <location>
        <begin position="35"/>
        <end position="51"/>
    </location>
</feature>
<keyword evidence="10" id="KW-1185">Reference proteome</keyword>
<evidence type="ECO:0000256" key="4">
    <source>
        <dbReference type="ARBA" id="ARBA00022692"/>
    </source>
</evidence>
<reference key="1">
    <citation type="submission" date="2010-11" db="EMBL/GenBank/DDBJ databases">
        <title>The complete genome of Leadbetterella byssophila DSM 17132.</title>
        <authorList>
            <consortium name="US DOE Joint Genome Institute (JGI-PGF)"/>
            <person name="Lucas S."/>
            <person name="Copeland A."/>
            <person name="Lapidus A."/>
            <person name="Glavina del Rio T."/>
            <person name="Dalin E."/>
            <person name="Tice H."/>
            <person name="Bruce D."/>
            <person name="Goodwin L."/>
            <person name="Pitluck S."/>
            <person name="Kyrpides N."/>
            <person name="Mavromatis K."/>
            <person name="Ivanova N."/>
            <person name="Teshima H."/>
            <person name="Brettin T."/>
            <person name="Detter J.C."/>
            <person name="Han C."/>
            <person name="Tapia R."/>
            <person name="Land M."/>
            <person name="Hauser L."/>
            <person name="Markowitz V."/>
            <person name="Cheng J.-F."/>
            <person name="Hugenholtz P."/>
            <person name="Woyke T."/>
            <person name="Wu D."/>
            <person name="Tindall B."/>
            <person name="Pomrenke H.G."/>
            <person name="Brambilla E."/>
            <person name="Klenk H.-P."/>
            <person name="Eisen J.A."/>
        </authorList>
    </citation>
    <scope>NUCLEOTIDE SEQUENCE [LARGE SCALE GENOMIC DNA]</scope>
    <source>
        <strain>DSM 17132</strain>
    </source>
</reference>
<proteinExistence type="inferred from homology"/>